<dbReference type="AlphaFoldDB" id="A0A6L4X154"/>
<dbReference type="PROSITE" id="PS51272">
    <property type="entry name" value="SLH"/>
    <property type="match status" value="3"/>
</dbReference>
<feature type="domain" description="SLH" evidence="2">
    <location>
        <begin position="398"/>
        <end position="460"/>
    </location>
</feature>
<reference evidence="3 4" key="1">
    <citation type="submission" date="2019-10" db="EMBL/GenBank/DDBJ databases">
        <title>Characterization of the phylogenetic diversity of two novel species belonging to the genus Bifidobacterium: Bifidobacterium cebidarum sp. nov. and Bifidobacterium leontopitheci sp. nov.</title>
        <authorList>
            <person name="Lugli G.A."/>
            <person name="Duranti S."/>
            <person name="Milani C."/>
            <person name="Turroni F."/>
            <person name="Ventura M."/>
        </authorList>
    </citation>
    <scope>NUCLEOTIDE SEQUENCE [LARGE SCALE GENOMIC DNA]</scope>
    <source>
        <strain evidence="3 4">DSM 100688</strain>
    </source>
</reference>
<sequence>MQSGMKKGIGAIGALVCSLAMMMGTTGTAMAEYHEYPTNQKKTDLISGSTISNITKDSATVSFKYNIDSSLKNQIEEICAETVVSRTLSVDKIKGTIGIAGMGSAKTHCTPYTTGYTSSGQNLKVANNDTSAQGVATRQKIAAVHTVSAVTITADGKNTLVDNGATYTDLAWQRQDLFSVDKDLGGKMSGTLSIDYTSLFRSGTKYGNWGEDWWDKVMNDPNVTHADDPYAYQYIDFNVWLADGTLLYDRENLPTFTTKSDQQPVSFRDVDAKTPHVDDIEWLASAGISTGWREADGSATFRGMSSVKRQDMAAFLYRLAGSPAFDESKAGNPFRDVTSRTPHYKEILWLASTGVTTGWTERDGSRTFRGMNSVVRQDMAAFLRRLADYEKASPALGADVAFGDVSASTPHSADIAWLAKTGVTTGWTERDGSRTYRGMRPVVRQDMAAFLHRMNTNVLK</sequence>
<feature type="signal peptide" evidence="1">
    <location>
        <begin position="1"/>
        <end position="31"/>
    </location>
</feature>
<proteinExistence type="predicted"/>
<dbReference type="InterPro" id="IPR001119">
    <property type="entry name" value="SLH_dom"/>
</dbReference>
<name>A0A6L4X154_9BIFI</name>
<feature type="chain" id="PRO_5026718371" evidence="1">
    <location>
        <begin position="32"/>
        <end position="460"/>
    </location>
</feature>
<dbReference type="Proteomes" id="UP000482084">
    <property type="component" value="Unassembled WGS sequence"/>
</dbReference>
<protein>
    <submittedName>
        <fullName evidence="3">S-layer homology domain-containing protein</fullName>
    </submittedName>
</protein>
<gene>
    <name evidence="3" type="ORF">DSM100688_0621</name>
</gene>
<comment type="caution">
    <text evidence="3">The sequence shown here is derived from an EMBL/GenBank/DDBJ whole genome shotgun (WGS) entry which is preliminary data.</text>
</comment>
<feature type="domain" description="SLH" evidence="2">
    <location>
        <begin position="263"/>
        <end position="328"/>
    </location>
</feature>
<evidence type="ECO:0000313" key="3">
    <source>
        <dbReference type="EMBL" id="KAB8288619.1"/>
    </source>
</evidence>
<organism evidence="3 4">
    <name type="scientific">Bifidobacterium ramosum</name>
    <dbReference type="NCBI Taxonomy" id="1798158"/>
    <lineage>
        <taxon>Bacteria</taxon>
        <taxon>Bacillati</taxon>
        <taxon>Actinomycetota</taxon>
        <taxon>Actinomycetes</taxon>
        <taxon>Bifidobacteriales</taxon>
        <taxon>Bifidobacteriaceae</taxon>
        <taxon>Bifidobacterium</taxon>
    </lineage>
</organism>
<evidence type="ECO:0000256" key="1">
    <source>
        <dbReference type="SAM" id="SignalP"/>
    </source>
</evidence>
<keyword evidence="4" id="KW-1185">Reference proteome</keyword>
<accession>A0A6L4X154</accession>
<evidence type="ECO:0000259" key="2">
    <source>
        <dbReference type="PROSITE" id="PS51272"/>
    </source>
</evidence>
<dbReference type="EMBL" id="WBSM01000002">
    <property type="protein sequence ID" value="KAB8288619.1"/>
    <property type="molecule type" value="Genomic_DNA"/>
</dbReference>
<evidence type="ECO:0000313" key="4">
    <source>
        <dbReference type="Proteomes" id="UP000482084"/>
    </source>
</evidence>
<keyword evidence="1" id="KW-0732">Signal</keyword>
<feature type="domain" description="SLH" evidence="2">
    <location>
        <begin position="330"/>
        <end position="397"/>
    </location>
</feature>
<dbReference type="OrthoDB" id="3233659at2"/>